<dbReference type="WormBase" id="H04D03.7">
    <property type="protein sequence ID" value="CE54201"/>
    <property type="gene ID" value="WBGene00305993"/>
</dbReference>
<sequence>MAHFLLTPISDDFSKRYIKLKFFKIDSLLRATGYVSKRRNPNNTYLVNLLLAIVLSMTEKFGYYDEFLNHAIKTSVEYFDGLCIDHITTELAGFLKNGVLEQVMKTSTSDKSRQWALKTVKIILQHHKREGRSIEDLNLLSNSHNLILN</sequence>
<dbReference type="InParanoid" id="A0A679L8H9"/>
<dbReference type="EMBL" id="BX284603">
    <property type="protein sequence ID" value="CAA9991432.1"/>
    <property type="molecule type" value="Genomic_DNA"/>
</dbReference>
<keyword evidence="2" id="KW-1185">Reference proteome</keyword>
<dbReference type="AlphaFoldDB" id="A0A679L8H9"/>
<dbReference type="Proteomes" id="UP000001940">
    <property type="component" value="Chromosome III"/>
</dbReference>
<evidence type="ECO:0000313" key="2">
    <source>
        <dbReference type="Proteomes" id="UP000001940"/>
    </source>
</evidence>
<gene>
    <name evidence="1" type="ORF">CELE_H04D03.7</name>
    <name evidence="1 3" type="ORF">H04D03.7</name>
</gene>
<protein>
    <submittedName>
        <fullName evidence="1">Uncharacterized protein</fullName>
    </submittedName>
</protein>
<evidence type="ECO:0000313" key="3">
    <source>
        <dbReference type="WormBase" id="H04D03.7"/>
    </source>
</evidence>
<dbReference type="AGR" id="WB:WBGene00305993"/>
<proteinExistence type="predicted"/>
<name>A0A679L8H9_CAEEL</name>
<organism evidence="1 2">
    <name type="scientific">Caenorhabditis elegans</name>
    <dbReference type="NCBI Taxonomy" id="6239"/>
    <lineage>
        <taxon>Eukaryota</taxon>
        <taxon>Metazoa</taxon>
        <taxon>Ecdysozoa</taxon>
        <taxon>Nematoda</taxon>
        <taxon>Chromadorea</taxon>
        <taxon>Rhabditida</taxon>
        <taxon>Rhabditina</taxon>
        <taxon>Rhabditomorpha</taxon>
        <taxon>Rhabditoidea</taxon>
        <taxon>Rhabditidae</taxon>
        <taxon>Peloderinae</taxon>
        <taxon>Caenorhabditis</taxon>
    </lineage>
</organism>
<reference evidence="1 2" key="1">
    <citation type="journal article" date="1998" name="Science">
        <title>Genome sequence of the nematode C. elegans: a platform for investigating biology.</title>
        <authorList>
            <consortium name="The C. elegans sequencing consortium"/>
            <person name="Sulson J.E."/>
            <person name="Waterston R."/>
        </authorList>
    </citation>
    <scope>NUCLEOTIDE SEQUENCE [LARGE SCALE GENOMIC DNA]</scope>
    <source>
        <strain evidence="1 2">Bristol N2</strain>
    </source>
</reference>
<accession>A0A679L8H9</accession>
<evidence type="ECO:0000313" key="1">
    <source>
        <dbReference type="EMBL" id="CAA9991432.1"/>
    </source>
</evidence>